<dbReference type="Proteomes" id="UP000610846">
    <property type="component" value="Unassembled WGS sequence"/>
</dbReference>
<gene>
    <name evidence="1" type="ORF">IF651_05065</name>
</gene>
<proteinExistence type="predicted"/>
<sequence>MRAEPVTEAVLVERVVDLVLGSRASRSARDPARGVVRVLVDGHPTTHPEALADALVAPLRAAGRPAARIRVADFWRPASLRLERGREDPDALLDDRIDVSGLNREVLDAVGPGGSGRYLPSLRDPVTDRATRAGYVEAEPGLVVVLAGSLALGRGLATDLAVHLAVRPATLERRTAPDDAWSLAAYARYEQETRPQEVADVVVRVDDARRPAMVVR</sequence>
<keyword evidence="2" id="KW-1185">Reference proteome</keyword>
<dbReference type="EMBL" id="JACYHB010000003">
    <property type="protein sequence ID" value="MBD8078428.1"/>
    <property type="molecule type" value="Genomic_DNA"/>
</dbReference>
<dbReference type="InterPro" id="IPR027417">
    <property type="entry name" value="P-loop_NTPase"/>
</dbReference>
<reference evidence="1" key="2">
    <citation type="submission" date="2020-09" db="EMBL/GenBank/DDBJ databases">
        <authorList>
            <person name="Yu Y."/>
        </authorList>
    </citation>
    <scope>NUCLEOTIDE SEQUENCE</scope>
    <source>
        <strain evidence="1">KCTC 49039</strain>
    </source>
</reference>
<accession>A0A927IZC9</accession>
<evidence type="ECO:0000313" key="2">
    <source>
        <dbReference type="Proteomes" id="UP000610846"/>
    </source>
</evidence>
<keyword evidence="1" id="KW-0808">Transferase</keyword>
<dbReference type="Gene3D" id="3.40.50.300">
    <property type="entry name" value="P-loop containing nucleotide triphosphate hydrolases"/>
    <property type="match status" value="1"/>
</dbReference>
<name>A0A927IZC9_9MICO</name>
<dbReference type="GO" id="GO:0016301">
    <property type="term" value="F:kinase activity"/>
    <property type="evidence" value="ECO:0007669"/>
    <property type="project" value="UniProtKB-KW"/>
</dbReference>
<evidence type="ECO:0000313" key="1">
    <source>
        <dbReference type="EMBL" id="MBD8078428.1"/>
    </source>
</evidence>
<dbReference type="RefSeq" id="WP_191828015.1">
    <property type="nucleotide sequence ID" value="NZ_JACYHB010000003.1"/>
</dbReference>
<dbReference type="AlphaFoldDB" id="A0A927IZC9"/>
<organism evidence="1 2">
    <name type="scientific">Cellulosimicrobium arenosum</name>
    <dbReference type="NCBI Taxonomy" id="2708133"/>
    <lineage>
        <taxon>Bacteria</taxon>
        <taxon>Bacillati</taxon>
        <taxon>Actinomycetota</taxon>
        <taxon>Actinomycetes</taxon>
        <taxon>Micrococcales</taxon>
        <taxon>Promicromonosporaceae</taxon>
        <taxon>Cellulosimicrobium</taxon>
    </lineage>
</organism>
<keyword evidence="1" id="KW-0418">Kinase</keyword>
<comment type="caution">
    <text evidence="1">The sequence shown here is derived from an EMBL/GenBank/DDBJ whole genome shotgun (WGS) entry which is preliminary data.</text>
</comment>
<protein>
    <submittedName>
        <fullName evidence="1">Uridine kinase</fullName>
    </submittedName>
</protein>
<reference evidence="1" key="1">
    <citation type="journal article" date="2018" name="Curr. Microbiol.">
        <title>Cellulosimicrobium arenosum sp. nov., Isolated from Marine Sediment Sand.</title>
        <authorList>
            <person name="Oh M."/>
            <person name="Kim J.H."/>
            <person name="Yoon J.H."/>
            <person name="Schumann P."/>
            <person name="Kim W."/>
        </authorList>
    </citation>
    <scope>NUCLEOTIDE SEQUENCE</scope>
    <source>
        <strain evidence="1">KCTC 49039</strain>
    </source>
</reference>